<dbReference type="FunFam" id="3.40.50.20:FF:000010">
    <property type="entry name" value="Propionyl-CoA carboxylase subunit alpha"/>
    <property type="match status" value="1"/>
</dbReference>
<evidence type="ECO:0000256" key="3">
    <source>
        <dbReference type="ARBA" id="ARBA00004956"/>
    </source>
</evidence>
<dbReference type="AlphaFoldDB" id="A0A4R5UFL6"/>
<evidence type="ECO:0000256" key="8">
    <source>
        <dbReference type="ARBA" id="ARBA00022840"/>
    </source>
</evidence>
<dbReference type="CDD" id="cd06850">
    <property type="entry name" value="biotinyl_domain"/>
    <property type="match status" value="1"/>
</dbReference>
<comment type="function">
    <text evidence="2">This protein is a component of the acetyl coenzyme A carboxylase complex; first, biotin carboxylase catalyzes the carboxylation of the carrier protein and then the transcarboxylase transfers the carboxyl group to form malonyl-CoA.</text>
</comment>
<dbReference type="EMBL" id="SMTG01000002">
    <property type="protein sequence ID" value="TDK34061.1"/>
    <property type="molecule type" value="Genomic_DNA"/>
</dbReference>
<dbReference type="OrthoDB" id="9763189at2"/>
<dbReference type="Pfam" id="PF02785">
    <property type="entry name" value="Biotin_carb_C"/>
    <property type="match status" value="1"/>
</dbReference>
<keyword evidence="6" id="KW-0436">Ligase</keyword>
<evidence type="ECO:0000256" key="7">
    <source>
        <dbReference type="ARBA" id="ARBA00022741"/>
    </source>
</evidence>
<evidence type="ECO:0000256" key="2">
    <source>
        <dbReference type="ARBA" id="ARBA00003761"/>
    </source>
</evidence>
<dbReference type="Pfam" id="PF00289">
    <property type="entry name" value="Biotin_carb_N"/>
    <property type="match status" value="1"/>
</dbReference>
<dbReference type="FunFam" id="2.40.50.100:FF:000003">
    <property type="entry name" value="Acetyl-CoA carboxylase biotin carboxyl carrier protein"/>
    <property type="match status" value="1"/>
</dbReference>
<dbReference type="InterPro" id="IPR050856">
    <property type="entry name" value="Biotin_carboxylase_complex"/>
</dbReference>
<evidence type="ECO:0000259" key="14">
    <source>
        <dbReference type="PROSITE" id="PS50968"/>
    </source>
</evidence>
<dbReference type="Gene3D" id="3.30.470.20">
    <property type="entry name" value="ATP-grasp fold, B domain"/>
    <property type="match status" value="1"/>
</dbReference>
<keyword evidence="10" id="KW-0092">Biotin</keyword>
<organism evidence="17 18">
    <name type="scientific">Luteimonas terrae</name>
    <dbReference type="NCBI Taxonomy" id="1530191"/>
    <lineage>
        <taxon>Bacteria</taxon>
        <taxon>Pseudomonadati</taxon>
        <taxon>Pseudomonadota</taxon>
        <taxon>Gammaproteobacteria</taxon>
        <taxon>Lysobacterales</taxon>
        <taxon>Lysobacteraceae</taxon>
        <taxon>Luteimonas</taxon>
    </lineage>
</organism>
<evidence type="ECO:0000256" key="12">
    <source>
        <dbReference type="ARBA" id="ARBA00048600"/>
    </source>
</evidence>
<keyword evidence="8 13" id="KW-0067">ATP-binding</keyword>
<comment type="cofactor">
    <cofactor evidence="1">
        <name>biotin</name>
        <dbReference type="ChEBI" id="CHEBI:57586"/>
    </cofactor>
</comment>
<evidence type="ECO:0000256" key="5">
    <source>
        <dbReference type="ARBA" id="ARBA00017242"/>
    </source>
</evidence>
<dbReference type="FunFam" id="3.30.470.20:FF:000028">
    <property type="entry name" value="Methylcrotonoyl-CoA carboxylase subunit alpha, mitochondrial"/>
    <property type="match status" value="1"/>
</dbReference>
<dbReference type="Pfam" id="PF21139">
    <property type="entry name" value="BT_MCC_alpha"/>
    <property type="match status" value="1"/>
</dbReference>
<evidence type="ECO:0000313" key="18">
    <source>
        <dbReference type="Proteomes" id="UP000295543"/>
    </source>
</evidence>
<feature type="domain" description="Biotin carboxylation" evidence="16">
    <location>
        <begin position="6"/>
        <end position="452"/>
    </location>
</feature>
<evidence type="ECO:0000256" key="6">
    <source>
        <dbReference type="ARBA" id="ARBA00022598"/>
    </source>
</evidence>
<dbReference type="InterPro" id="IPR011764">
    <property type="entry name" value="Biotin_carboxylation_dom"/>
</dbReference>
<keyword evidence="9" id="KW-0809">Transit peptide</keyword>
<dbReference type="Pfam" id="PF00364">
    <property type="entry name" value="Biotin_lipoyl"/>
    <property type="match status" value="1"/>
</dbReference>
<dbReference type="InterPro" id="IPR011053">
    <property type="entry name" value="Single_hybrid_motif"/>
</dbReference>
<feature type="domain" description="ATP-grasp" evidence="15">
    <location>
        <begin position="125"/>
        <end position="322"/>
    </location>
</feature>
<dbReference type="PROSITE" id="PS00867">
    <property type="entry name" value="CPSASE_2"/>
    <property type="match status" value="1"/>
</dbReference>
<dbReference type="InterPro" id="IPR005482">
    <property type="entry name" value="Biotin_COase_C"/>
</dbReference>
<dbReference type="InterPro" id="IPR001882">
    <property type="entry name" value="Biotin_BS"/>
</dbReference>
<dbReference type="SUPFAM" id="SSF51230">
    <property type="entry name" value="Single hybrid motif"/>
    <property type="match status" value="1"/>
</dbReference>
<evidence type="ECO:0000313" key="17">
    <source>
        <dbReference type="EMBL" id="TDK34061.1"/>
    </source>
</evidence>
<evidence type="ECO:0000259" key="15">
    <source>
        <dbReference type="PROSITE" id="PS50975"/>
    </source>
</evidence>
<dbReference type="InterPro" id="IPR005481">
    <property type="entry name" value="BC-like_N"/>
</dbReference>
<dbReference type="SUPFAM" id="SSF56059">
    <property type="entry name" value="Glutathione synthetase ATP-binding domain-like"/>
    <property type="match status" value="1"/>
</dbReference>
<evidence type="ECO:0000256" key="10">
    <source>
        <dbReference type="ARBA" id="ARBA00023267"/>
    </source>
</evidence>
<dbReference type="SUPFAM" id="SSF51246">
    <property type="entry name" value="Rudiment single hybrid motif"/>
    <property type="match status" value="1"/>
</dbReference>
<dbReference type="GO" id="GO:0005524">
    <property type="term" value="F:ATP binding"/>
    <property type="evidence" value="ECO:0007669"/>
    <property type="project" value="UniProtKB-UniRule"/>
</dbReference>
<feature type="domain" description="Lipoyl-binding" evidence="14">
    <location>
        <begin position="584"/>
        <end position="662"/>
    </location>
</feature>
<dbReference type="PROSITE" id="PS00188">
    <property type="entry name" value="BIOTIN"/>
    <property type="match status" value="1"/>
</dbReference>
<dbReference type="InterPro" id="IPR011054">
    <property type="entry name" value="Rudment_hybrid_motif"/>
</dbReference>
<comment type="caution">
    <text evidence="17">The sequence shown here is derived from an EMBL/GenBank/DDBJ whole genome shotgun (WGS) entry which is preliminary data.</text>
</comment>
<evidence type="ECO:0000256" key="1">
    <source>
        <dbReference type="ARBA" id="ARBA00001953"/>
    </source>
</evidence>
<protein>
    <recommendedName>
        <fullName evidence="5">Biotin carboxylase</fullName>
    </recommendedName>
    <alternativeName>
        <fullName evidence="11">Acetyl-coenzyme A carboxylase biotin carboxylase subunit A</fullName>
    </alternativeName>
</protein>
<dbReference type="Proteomes" id="UP000295543">
    <property type="component" value="Unassembled WGS sequence"/>
</dbReference>
<dbReference type="Gene3D" id="3.30.700.40">
    <property type="match status" value="1"/>
</dbReference>
<evidence type="ECO:0000259" key="16">
    <source>
        <dbReference type="PROSITE" id="PS50979"/>
    </source>
</evidence>
<dbReference type="InterPro" id="IPR005479">
    <property type="entry name" value="CPAse_ATP-bd"/>
</dbReference>
<comment type="subunit">
    <text evidence="4">Acetyl-CoA carboxylase is a heterohexamer of biotin carboxyl carrier protein, biotin carboxylase and the two subunits of carboxyl transferase in a 2:2 complex.</text>
</comment>
<dbReference type="InterPro" id="IPR011761">
    <property type="entry name" value="ATP-grasp"/>
</dbReference>
<dbReference type="InterPro" id="IPR016185">
    <property type="entry name" value="PreATP-grasp_dom_sf"/>
</dbReference>
<comment type="pathway">
    <text evidence="3">Lipid metabolism; malonyl-CoA biosynthesis; malonyl-CoA from acetyl-CoA: step 1/1.</text>
</comment>
<evidence type="ECO:0000256" key="4">
    <source>
        <dbReference type="ARBA" id="ARBA00011750"/>
    </source>
</evidence>
<dbReference type="SUPFAM" id="SSF52440">
    <property type="entry name" value="PreATP-grasp domain"/>
    <property type="match status" value="1"/>
</dbReference>
<dbReference type="PROSITE" id="PS50968">
    <property type="entry name" value="BIOTINYL_LIPOYL"/>
    <property type="match status" value="1"/>
</dbReference>
<evidence type="ECO:0000256" key="9">
    <source>
        <dbReference type="ARBA" id="ARBA00022946"/>
    </source>
</evidence>
<dbReference type="PROSITE" id="PS50975">
    <property type="entry name" value="ATP_GRASP"/>
    <property type="match status" value="1"/>
</dbReference>
<dbReference type="InterPro" id="IPR048429">
    <property type="entry name" value="MCC_alpha_BT"/>
</dbReference>
<dbReference type="GO" id="GO:0046872">
    <property type="term" value="F:metal ion binding"/>
    <property type="evidence" value="ECO:0007669"/>
    <property type="project" value="InterPro"/>
</dbReference>
<proteinExistence type="predicted"/>
<reference evidence="17 18" key="1">
    <citation type="submission" date="2019-03" db="EMBL/GenBank/DDBJ databases">
        <title>Luteimonas zhaokaii sp.nov., isolated from the rectal contents of Plateau pika in Yushu, Qinghai Province, China.</title>
        <authorList>
            <person name="Zhang G."/>
        </authorList>
    </citation>
    <scope>NUCLEOTIDE SEQUENCE [LARGE SCALE GENOMIC DNA]</scope>
    <source>
        <strain evidence="17 18">THG-MD21</strain>
    </source>
</reference>
<dbReference type="Gene3D" id="2.40.50.100">
    <property type="match status" value="1"/>
</dbReference>
<evidence type="ECO:0000256" key="13">
    <source>
        <dbReference type="PROSITE-ProRule" id="PRU00409"/>
    </source>
</evidence>
<name>A0A4R5UFL6_9GAMM</name>
<dbReference type="PANTHER" id="PTHR18866">
    <property type="entry name" value="CARBOXYLASE:PYRUVATE/ACETYL-COA/PROPIONYL-COA CARBOXYLASE"/>
    <property type="match status" value="1"/>
</dbReference>
<dbReference type="Pfam" id="PF02786">
    <property type="entry name" value="CPSase_L_D2"/>
    <property type="match status" value="1"/>
</dbReference>
<dbReference type="SMART" id="SM00878">
    <property type="entry name" value="Biotin_carb_C"/>
    <property type="match status" value="1"/>
</dbReference>
<accession>A0A4R5UFL6</accession>
<dbReference type="PROSITE" id="PS50979">
    <property type="entry name" value="BC"/>
    <property type="match status" value="1"/>
</dbReference>
<keyword evidence="18" id="KW-1185">Reference proteome</keyword>
<dbReference type="PANTHER" id="PTHR18866:SF33">
    <property type="entry name" value="METHYLCROTONOYL-COA CARBOXYLASE SUBUNIT ALPHA, MITOCHONDRIAL-RELATED"/>
    <property type="match status" value="1"/>
</dbReference>
<dbReference type="GO" id="GO:0004075">
    <property type="term" value="F:biotin carboxylase activity"/>
    <property type="evidence" value="ECO:0007669"/>
    <property type="project" value="UniProtKB-EC"/>
</dbReference>
<evidence type="ECO:0000256" key="11">
    <source>
        <dbReference type="ARBA" id="ARBA00033786"/>
    </source>
</evidence>
<dbReference type="InterPro" id="IPR000089">
    <property type="entry name" value="Biotin_lipoyl"/>
</dbReference>
<dbReference type="PROSITE" id="PS00866">
    <property type="entry name" value="CPSASE_1"/>
    <property type="match status" value="1"/>
</dbReference>
<comment type="catalytic activity">
    <reaction evidence="12">
        <text>N(6)-biotinyl-L-lysyl-[protein] + hydrogencarbonate + ATP = N(6)-carboxybiotinyl-L-lysyl-[protein] + ADP + phosphate + H(+)</text>
        <dbReference type="Rhea" id="RHEA:13501"/>
        <dbReference type="Rhea" id="RHEA-COMP:10505"/>
        <dbReference type="Rhea" id="RHEA-COMP:10506"/>
        <dbReference type="ChEBI" id="CHEBI:15378"/>
        <dbReference type="ChEBI" id="CHEBI:17544"/>
        <dbReference type="ChEBI" id="CHEBI:30616"/>
        <dbReference type="ChEBI" id="CHEBI:43474"/>
        <dbReference type="ChEBI" id="CHEBI:83144"/>
        <dbReference type="ChEBI" id="CHEBI:83145"/>
        <dbReference type="ChEBI" id="CHEBI:456216"/>
        <dbReference type="EC" id="6.3.4.14"/>
    </reaction>
</comment>
<gene>
    <name evidence="17" type="ORF">E2F49_03955</name>
</gene>
<keyword evidence="7 13" id="KW-0547">Nucleotide-binding</keyword>
<dbReference type="FunFam" id="3.30.1490.20:FF:000003">
    <property type="entry name" value="acetyl-CoA carboxylase isoform X1"/>
    <property type="match status" value="1"/>
</dbReference>
<sequence length="670" mass="72482">MTGGALFDTVLIANRGEIACRIIATCRRLGIRTVAVYSDADRNARHVRLADEAVHIGPSAARESYLRADKLLDAARRTGAQAIHPGYGFLSENAAFAQACADAGVVFIGPKPSSIQAMGDKREAKALMQAAGVPVTPGYHGDNQEPAFLQQQADDIRYPVLIKASAGGGGKGMRLVEKREDFAAALLSCQREAESSFGDARVLIERYIVRPRHVEMQVFGDRHGNVVHLFERDCSVQRRHQKVLEEAPAPELSDAQREAMAQAAVAAARAVDYVGAGTIEFIVGEAGDFHFMEMNTRLQVEHPVTELVTGIDLVEWQLRVAAGQPLPLRQDQIHHRGHAIEARLYAEDALKGFLPSTGTLQVMQFPEATAHVRIDTGVEQGDAISPWYDPMIAKLIVWDEDRPHALQRLRQTIDAVRVVGVTTNAVFLGRLARQADFAAARLDTGLVAREIDTLLAPLPEADDAVWMLAALGLWARTRASPTDANASPWALRDGWRIGASAPRYIELSAGGETRRLALQPHADHVEIGFDGAPLHVATVAWSAPTLTAALDGVRRNVDVLVQGTQVVLYRGEDRYVFEHVDPLHRHAGAEAHAGAVVAPMPGRIVELLAPLGTKIAKGTPLLVMEAMKMEHTLQAPHDGVVKAFLARQGDLVADGAVLVDFVDGDAETAA</sequence>